<dbReference type="PANTHER" id="PTHR37544:SF3">
    <property type="entry name" value="SPRAY"/>
    <property type="match status" value="1"/>
</dbReference>
<dbReference type="AlphaFoldDB" id="A0AAD7JZK3"/>
<name>A0AAD7JZK3_9AGAR</name>
<comment type="caution">
    <text evidence="3">The sequence shown here is derived from an EMBL/GenBank/DDBJ whole genome shotgun (WGS) entry which is preliminary data.</text>
</comment>
<organism evidence="3 4">
    <name type="scientific">Mycena metata</name>
    <dbReference type="NCBI Taxonomy" id="1033252"/>
    <lineage>
        <taxon>Eukaryota</taxon>
        <taxon>Fungi</taxon>
        <taxon>Dikarya</taxon>
        <taxon>Basidiomycota</taxon>
        <taxon>Agaricomycotina</taxon>
        <taxon>Agaricomycetes</taxon>
        <taxon>Agaricomycetidae</taxon>
        <taxon>Agaricales</taxon>
        <taxon>Marasmiineae</taxon>
        <taxon>Mycenaceae</taxon>
        <taxon>Mycena</taxon>
    </lineage>
</organism>
<feature type="region of interest" description="Disordered" evidence="1">
    <location>
        <begin position="664"/>
        <end position="703"/>
    </location>
</feature>
<evidence type="ECO:0000313" key="4">
    <source>
        <dbReference type="Proteomes" id="UP001215598"/>
    </source>
</evidence>
<evidence type="ECO:0000256" key="1">
    <source>
        <dbReference type="SAM" id="MobiDB-lite"/>
    </source>
</evidence>
<feature type="region of interest" description="Disordered" evidence="1">
    <location>
        <begin position="594"/>
        <end position="623"/>
    </location>
</feature>
<dbReference type="InterPro" id="IPR021840">
    <property type="entry name" value="DUF3433"/>
</dbReference>
<gene>
    <name evidence="3" type="ORF">B0H16DRAFT_1303748</name>
</gene>
<keyword evidence="4" id="KW-1185">Reference proteome</keyword>
<reference evidence="3" key="1">
    <citation type="submission" date="2023-03" db="EMBL/GenBank/DDBJ databases">
        <title>Massive genome expansion in bonnet fungi (Mycena s.s.) driven by repeated elements and novel gene families across ecological guilds.</title>
        <authorList>
            <consortium name="Lawrence Berkeley National Laboratory"/>
            <person name="Harder C.B."/>
            <person name="Miyauchi S."/>
            <person name="Viragh M."/>
            <person name="Kuo A."/>
            <person name="Thoen E."/>
            <person name="Andreopoulos B."/>
            <person name="Lu D."/>
            <person name="Skrede I."/>
            <person name="Drula E."/>
            <person name="Henrissat B."/>
            <person name="Morin E."/>
            <person name="Kohler A."/>
            <person name="Barry K."/>
            <person name="LaButti K."/>
            <person name="Morin E."/>
            <person name="Salamov A."/>
            <person name="Lipzen A."/>
            <person name="Mereny Z."/>
            <person name="Hegedus B."/>
            <person name="Baldrian P."/>
            <person name="Stursova M."/>
            <person name="Weitz H."/>
            <person name="Taylor A."/>
            <person name="Grigoriev I.V."/>
            <person name="Nagy L.G."/>
            <person name="Martin F."/>
            <person name="Kauserud H."/>
        </authorList>
    </citation>
    <scope>NUCLEOTIDE SEQUENCE</scope>
    <source>
        <strain evidence="3">CBHHK182m</strain>
    </source>
</reference>
<evidence type="ECO:0000256" key="2">
    <source>
        <dbReference type="SAM" id="Phobius"/>
    </source>
</evidence>
<accession>A0AAD7JZK3</accession>
<proteinExistence type="predicted"/>
<feature type="transmembrane region" description="Helical" evidence="2">
    <location>
        <begin position="455"/>
        <end position="475"/>
    </location>
</feature>
<protein>
    <submittedName>
        <fullName evidence="3">Uncharacterized protein</fullName>
    </submittedName>
</protein>
<feature type="transmembrane region" description="Helical" evidence="2">
    <location>
        <begin position="54"/>
        <end position="74"/>
    </location>
</feature>
<keyword evidence="2" id="KW-0812">Transmembrane</keyword>
<feature type="compositionally biased region" description="Basic and acidic residues" evidence="1">
    <location>
        <begin position="668"/>
        <end position="677"/>
    </location>
</feature>
<dbReference type="EMBL" id="JARKIB010000011">
    <property type="protein sequence ID" value="KAJ7775089.1"/>
    <property type="molecule type" value="Genomic_DNA"/>
</dbReference>
<feature type="transmembrane region" description="Helical" evidence="2">
    <location>
        <begin position="12"/>
        <end position="34"/>
    </location>
</feature>
<keyword evidence="2" id="KW-0472">Membrane</keyword>
<dbReference type="Proteomes" id="UP001215598">
    <property type="component" value="Unassembled WGS sequence"/>
</dbReference>
<dbReference type="Pfam" id="PF11915">
    <property type="entry name" value="DUF3433"/>
    <property type="match status" value="1"/>
</dbReference>
<keyword evidence="2" id="KW-1133">Transmembrane helix</keyword>
<feature type="transmembrane region" description="Helical" evidence="2">
    <location>
        <begin position="428"/>
        <end position="449"/>
    </location>
</feature>
<sequence>MAVQEPLTLRSWVVTVVVVTLVGLAVAIEVSLAISNKKGAGFVTPPHNVFTSVSPRFLTAFFPTLLVAGLVLIWQSSDRSYRELQPYIVLARGNATAAEGLLANYVSLSVWSTISTSLKFQHYLILLSTITTLLGSLLQPLAGSIIQAEQLPSTTNGIFIQSTKTLGVASDESTLNAFLAAAGFADAAVFHSLPDPPFIHAGWSIAEFAIPSGPVLNGTLSVNTTSVQTAVNCEVPQTFNLSALGSANFSIQATTPGGCDGNVTFNPDSTTSGTQYGVVAVENCGSDDIEFQPVMFWFFHRKADDIQTPQAAAVFCNPTISALNVMATVDLNNNSIISVTSLSPVTSSNNFTGSPQNGRAFNSLKFPPSNDTFITARATAIASGVSGSIFRFASQLRGVQQTFDDPNGFLQITEQVYTQHLSISAKSVYFVAAPSTVSASMTSLTPHLVIDALPAHALSAVLTFIGLSALFLHIVHSRQRRRFFLAASPGSIAHIISMTAHARFGEKLYPYDDDETLARKLAGLNFSLDPRTGAVVADRHLGPVAAPSSAFTVTPYTEAELRPRSSSSTVAESAVVGGYGRVFDEKRARFKDNSSALGRGSSFGEGSSTYGGGPSAYGEGSSSQSLEEGSILLWSEHPEESQESQYMRQLPAYSSDLEAQNRRLFVPIDEKRGRVRDSAGTGGSSSRPRSPDSLNENAPLMVQ</sequence>
<evidence type="ECO:0000313" key="3">
    <source>
        <dbReference type="EMBL" id="KAJ7775089.1"/>
    </source>
</evidence>
<dbReference type="PANTHER" id="PTHR37544">
    <property type="entry name" value="SPRAY-RELATED"/>
    <property type="match status" value="1"/>
</dbReference>